<dbReference type="RefSeq" id="WP_345354577.1">
    <property type="nucleotide sequence ID" value="NZ_BAABHJ010000008.1"/>
</dbReference>
<name>A0ABP8TN45_9ACTN</name>
<dbReference type="InterPro" id="IPR037359">
    <property type="entry name" value="NST/OST"/>
</dbReference>
<evidence type="ECO:0000259" key="3">
    <source>
        <dbReference type="Pfam" id="PF00685"/>
    </source>
</evidence>
<dbReference type="PANTHER" id="PTHR10605:SF56">
    <property type="entry name" value="BIFUNCTIONAL HEPARAN SULFATE N-DEACETYLASE_N-SULFOTRANSFERASE"/>
    <property type="match status" value="1"/>
</dbReference>
<evidence type="ECO:0000256" key="2">
    <source>
        <dbReference type="ARBA" id="ARBA00023180"/>
    </source>
</evidence>
<evidence type="ECO:0000256" key="1">
    <source>
        <dbReference type="ARBA" id="ARBA00022679"/>
    </source>
</evidence>
<proteinExistence type="predicted"/>
<evidence type="ECO:0000313" key="4">
    <source>
        <dbReference type="EMBL" id="GAA4608655.1"/>
    </source>
</evidence>
<dbReference type="PANTHER" id="PTHR10605">
    <property type="entry name" value="HEPARAN SULFATE SULFOTRANSFERASE"/>
    <property type="match status" value="1"/>
</dbReference>
<keyword evidence="5" id="KW-1185">Reference proteome</keyword>
<accession>A0ABP8TN45</accession>
<protein>
    <recommendedName>
        <fullName evidence="3">Sulfotransferase domain-containing protein</fullName>
    </recommendedName>
</protein>
<dbReference type="SUPFAM" id="SSF52540">
    <property type="entry name" value="P-loop containing nucleoside triphosphate hydrolases"/>
    <property type="match status" value="1"/>
</dbReference>
<dbReference type="InterPro" id="IPR000863">
    <property type="entry name" value="Sulfotransferase_dom"/>
</dbReference>
<reference evidence="5" key="1">
    <citation type="journal article" date="2019" name="Int. J. Syst. Evol. Microbiol.">
        <title>The Global Catalogue of Microorganisms (GCM) 10K type strain sequencing project: providing services to taxonomists for standard genome sequencing and annotation.</title>
        <authorList>
            <consortium name="The Broad Institute Genomics Platform"/>
            <consortium name="The Broad Institute Genome Sequencing Center for Infectious Disease"/>
            <person name="Wu L."/>
            <person name="Ma J."/>
        </authorList>
    </citation>
    <scope>NUCLEOTIDE SEQUENCE [LARGE SCALE GENOMIC DNA]</scope>
    <source>
        <strain evidence="5">JCM 17938</strain>
    </source>
</reference>
<evidence type="ECO:0000313" key="5">
    <source>
        <dbReference type="Proteomes" id="UP001500212"/>
    </source>
</evidence>
<dbReference type="Gene3D" id="3.40.50.300">
    <property type="entry name" value="P-loop containing nucleotide triphosphate hydrolases"/>
    <property type="match status" value="1"/>
</dbReference>
<dbReference type="Pfam" id="PF00685">
    <property type="entry name" value="Sulfotransfer_1"/>
    <property type="match status" value="1"/>
</dbReference>
<comment type="caution">
    <text evidence="4">The sequence shown here is derived from an EMBL/GenBank/DDBJ whole genome shotgun (WGS) entry which is preliminary data.</text>
</comment>
<keyword evidence="2" id="KW-0325">Glycoprotein</keyword>
<dbReference type="EMBL" id="BAABHJ010000008">
    <property type="protein sequence ID" value="GAA4608655.1"/>
    <property type="molecule type" value="Genomic_DNA"/>
</dbReference>
<dbReference type="Proteomes" id="UP001500212">
    <property type="component" value="Unassembled WGS sequence"/>
</dbReference>
<gene>
    <name evidence="4" type="ORF">GCM10023195_34120</name>
</gene>
<dbReference type="InterPro" id="IPR027417">
    <property type="entry name" value="P-loop_NTPase"/>
</dbReference>
<feature type="domain" description="Sulfotransferase" evidence="3">
    <location>
        <begin position="39"/>
        <end position="260"/>
    </location>
</feature>
<sequence length="300" mass="34936">MSTGFVGWAKDRSPRWVKDAANATTRAYAVRTADRRHLPDFLIIGTKRGGTTSLWNYLIQHPLVMPMYPASRGVKSPGYYYVNYDKGDAWYRSHFATEEELDRVQQSLGGPRPVTGEACPYYMYYPPVPERVRARTPDVKIIVTLRDPVKRAYSHYWERVGDGVEDLSFEDALAAEPERLRGEREKMAADPMYYSRAHDFYTYRDRGIYRPQLENWFSVFPREQFLIMPAEDLYANEQAAVDRVTEFLGLPAHPLKIAERHNHLPAPPMNPDTKERLTEFYRPHNRALYELLGEEYSWSA</sequence>
<keyword evidence="1" id="KW-0808">Transferase</keyword>
<organism evidence="4 5">
    <name type="scientific">Actinoallomurus liliacearum</name>
    <dbReference type="NCBI Taxonomy" id="1080073"/>
    <lineage>
        <taxon>Bacteria</taxon>
        <taxon>Bacillati</taxon>
        <taxon>Actinomycetota</taxon>
        <taxon>Actinomycetes</taxon>
        <taxon>Streptosporangiales</taxon>
        <taxon>Thermomonosporaceae</taxon>
        <taxon>Actinoallomurus</taxon>
    </lineage>
</organism>